<sequence>HHVAQEQVGPEAATRRIHARNGDRVADRAAGDALDVALVVVDIRQHHVAQRQEQDGEGEIQQQRQLQDEAQHMMGGQVADPVGGTEPVPARSQWAFACHGLLFWFLH</sequence>
<evidence type="ECO:0000256" key="1">
    <source>
        <dbReference type="SAM" id="MobiDB-lite"/>
    </source>
</evidence>
<feature type="region of interest" description="Disordered" evidence="1">
    <location>
        <begin position="1"/>
        <end position="20"/>
    </location>
</feature>
<proteinExistence type="predicted"/>
<gene>
    <name evidence="2" type="ORF">RCOM_2067590</name>
</gene>
<reference evidence="3" key="1">
    <citation type="journal article" date="2010" name="Nat. Biotechnol.">
        <title>Draft genome sequence of the oilseed species Ricinus communis.</title>
        <authorList>
            <person name="Chan A.P."/>
            <person name="Crabtree J."/>
            <person name="Zhao Q."/>
            <person name="Lorenzi H."/>
            <person name="Orvis J."/>
            <person name="Puiu D."/>
            <person name="Melake-Berhan A."/>
            <person name="Jones K.M."/>
            <person name="Redman J."/>
            <person name="Chen G."/>
            <person name="Cahoon E.B."/>
            <person name="Gedil M."/>
            <person name="Stanke M."/>
            <person name="Haas B.J."/>
            <person name="Wortman J.R."/>
            <person name="Fraser-Liggett C.M."/>
            <person name="Ravel J."/>
            <person name="Rabinowicz P.D."/>
        </authorList>
    </citation>
    <scope>NUCLEOTIDE SEQUENCE [LARGE SCALE GENOMIC DNA]</scope>
    <source>
        <strain evidence="3">cv. Hale</strain>
    </source>
</reference>
<evidence type="ECO:0000313" key="2">
    <source>
        <dbReference type="EMBL" id="EEF22162.1"/>
    </source>
</evidence>
<dbReference type="EMBL" id="EQ996435">
    <property type="protein sequence ID" value="EEF22162.1"/>
    <property type="molecule type" value="Genomic_DNA"/>
</dbReference>
<dbReference type="AlphaFoldDB" id="B9TPQ1"/>
<dbReference type="InParanoid" id="B9TPQ1"/>
<name>B9TPQ1_RICCO</name>
<dbReference type="Proteomes" id="UP000008311">
    <property type="component" value="Unassembled WGS sequence"/>
</dbReference>
<accession>B9TPQ1</accession>
<feature type="non-terminal residue" evidence="2">
    <location>
        <position position="1"/>
    </location>
</feature>
<evidence type="ECO:0000313" key="3">
    <source>
        <dbReference type="Proteomes" id="UP000008311"/>
    </source>
</evidence>
<protein>
    <submittedName>
        <fullName evidence="2">Uncharacterized protein</fullName>
    </submittedName>
</protein>
<feature type="region of interest" description="Disordered" evidence="1">
    <location>
        <begin position="49"/>
        <end position="88"/>
    </location>
</feature>
<keyword evidence="3" id="KW-1185">Reference proteome</keyword>
<organism evidence="2 3">
    <name type="scientific">Ricinus communis</name>
    <name type="common">Castor bean</name>
    <dbReference type="NCBI Taxonomy" id="3988"/>
    <lineage>
        <taxon>Eukaryota</taxon>
        <taxon>Viridiplantae</taxon>
        <taxon>Streptophyta</taxon>
        <taxon>Embryophyta</taxon>
        <taxon>Tracheophyta</taxon>
        <taxon>Spermatophyta</taxon>
        <taxon>Magnoliopsida</taxon>
        <taxon>eudicotyledons</taxon>
        <taxon>Gunneridae</taxon>
        <taxon>Pentapetalae</taxon>
        <taxon>rosids</taxon>
        <taxon>fabids</taxon>
        <taxon>Malpighiales</taxon>
        <taxon>Euphorbiaceae</taxon>
        <taxon>Acalyphoideae</taxon>
        <taxon>Acalypheae</taxon>
        <taxon>Ricinus</taxon>
    </lineage>
</organism>